<evidence type="ECO:0000256" key="1">
    <source>
        <dbReference type="SAM" id="MobiDB-lite"/>
    </source>
</evidence>
<feature type="region of interest" description="Disordered" evidence="1">
    <location>
        <begin position="143"/>
        <end position="243"/>
    </location>
</feature>
<organism evidence="2 3">
    <name type="scientific">Solidesulfovibrio fructosivorans JJ]</name>
    <dbReference type="NCBI Taxonomy" id="596151"/>
    <lineage>
        <taxon>Bacteria</taxon>
        <taxon>Pseudomonadati</taxon>
        <taxon>Thermodesulfobacteriota</taxon>
        <taxon>Desulfovibrionia</taxon>
        <taxon>Desulfovibrionales</taxon>
        <taxon>Desulfovibrionaceae</taxon>
        <taxon>Solidesulfovibrio</taxon>
    </lineage>
</organism>
<evidence type="ECO:0000313" key="3">
    <source>
        <dbReference type="Proteomes" id="UP000006250"/>
    </source>
</evidence>
<reference evidence="2 3" key="1">
    <citation type="submission" date="2010-08" db="EMBL/GenBank/DDBJ databases">
        <title>The draft genome of Desulfovibrio fructosovorans JJ.</title>
        <authorList>
            <consortium name="US DOE Joint Genome Institute (JGI-PGF)"/>
            <person name="Lucas S."/>
            <person name="Copeland A."/>
            <person name="Lapidus A."/>
            <person name="Cheng J.-F."/>
            <person name="Bruce D."/>
            <person name="Goodwin L."/>
            <person name="Pitluck S."/>
            <person name="Land M.L."/>
            <person name="Hauser L."/>
            <person name="Chang Y.-J."/>
            <person name="Jeffries C."/>
            <person name="Wall J.D."/>
            <person name="Stahl D.A."/>
            <person name="Arkin A.P."/>
            <person name="Dehal P."/>
            <person name="Stolyar S.M."/>
            <person name="Hazen T.C."/>
            <person name="Woyke T.J."/>
        </authorList>
    </citation>
    <scope>NUCLEOTIDE SEQUENCE [LARGE SCALE GENOMIC DNA]</scope>
    <source>
        <strain evidence="2 3">JJ</strain>
    </source>
</reference>
<dbReference type="EMBL" id="AECZ01000004">
    <property type="protein sequence ID" value="EFL52379.1"/>
    <property type="molecule type" value="Genomic_DNA"/>
</dbReference>
<dbReference type="AlphaFoldDB" id="E1JTB9"/>
<dbReference type="Proteomes" id="UP000006250">
    <property type="component" value="Unassembled WGS sequence"/>
</dbReference>
<feature type="compositionally biased region" description="Basic and acidic residues" evidence="1">
    <location>
        <begin position="143"/>
        <end position="167"/>
    </location>
</feature>
<name>E1JTB9_SOLFR</name>
<dbReference type="RefSeq" id="WP_005991455.1">
    <property type="nucleotide sequence ID" value="NZ_AECZ01000004.1"/>
</dbReference>
<accession>E1JTB9</accession>
<feature type="compositionally biased region" description="Low complexity" evidence="1">
    <location>
        <begin position="174"/>
        <end position="209"/>
    </location>
</feature>
<proteinExistence type="predicted"/>
<gene>
    <name evidence="2" type="ORF">DesfrDRAFT_0868</name>
</gene>
<protein>
    <submittedName>
        <fullName evidence="2">Uncharacterized protein</fullName>
    </submittedName>
</protein>
<sequence length="243" mass="25788">MEINSISSSLSQSASILGQLRTNAQSSALDSSLVSSQLPNNNDAAIASNASHLKYSSLISNTSSTLDGESKYLSTTKESFRIKSQVSNSINESLSGSLANLLEVAGGVSATYADATPSMSKKEIEDYIKRYALRQQLNKLNEEHKKDIEQEKDKEKKNQTESTEKDNAPSVEAASDGRGVTSSSSTTDTASVETTFDVTTAESVSSASTIDSGASTQNHPTTHQDTSTPQEQKPTGPAIDIIV</sequence>
<feature type="compositionally biased region" description="Polar residues" evidence="1">
    <location>
        <begin position="210"/>
        <end position="233"/>
    </location>
</feature>
<evidence type="ECO:0000313" key="2">
    <source>
        <dbReference type="EMBL" id="EFL52379.1"/>
    </source>
</evidence>
<comment type="caution">
    <text evidence="2">The sequence shown here is derived from an EMBL/GenBank/DDBJ whole genome shotgun (WGS) entry which is preliminary data.</text>
</comment>
<keyword evidence="3" id="KW-1185">Reference proteome</keyword>